<proteinExistence type="predicted"/>
<feature type="region of interest" description="Disordered" evidence="1">
    <location>
        <begin position="1"/>
        <end position="21"/>
    </location>
</feature>
<organism evidence="2">
    <name type="scientific">Oryza sativa subsp. japonica</name>
    <name type="common">Rice</name>
    <dbReference type="NCBI Taxonomy" id="39947"/>
    <lineage>
        <taxon>Eukaryota</taxon>
        <taxon>Viridiplantae</taxon>
        <taxon>Streptophyta</taxon>
        <taxon>Embryophyta</taxon>
        <taxon>Tracheophyta</taxon>
        <taxon>Spermatophyta</taxon>
        <taxon>Magnoliopsida</taxon>
        <taxon>Liliopsida</taxon>
        <taxon>Poales</taxon>
        <taxon>Poaceae</taxon>
        <taxon>BOP clade</taxon>
        <taxon>Oryzoideae</taxon>
        <taxon>Oryzeae</taxon>
        <taxon>Oryzinae</taxon>
        <taxon>Oryza</taxon>
        <taxon>Oryza sativa</taxon>
    </lineage>
</organism>
<protein>
    <submittedName>
        <fullName evidence="2">Uncharacterized protein</fullName>
    </submittedName>
</protein>
<evidence type="ECO:0000313" key="2">
    <source>
        <dbReference type="EMBL" id="BAD73465.1"/>
    </source>
</evidence>
<gene>
    <name evidence="2" type="primary">B1144G04.18</name>
</gene>
<dbReference type="AlphaFoldDB" id="Q5QM73"/>
<name>Q5QM73_ORYSJ</name>
<dbReference type="EMBL" id="AP003335">
    <property type="protein sequence ID" value="BAD73465.1"/>
    <property type="molecule type" value="Genomic_DNA"/>
</dbReference>
<evidence type="ECO:0000256" key="1">
    <source>
        <dbReference type="SAM" id="MobiDB-lite"/>
    </source>
</evidence>
<dbReference type="Proteomes" id="UP000817658">
    <property type="component" value="Chromosome 1"/>
</dbReference>
<accession>Q5QM73</accession>
<sequence>MELSGTGPAVGKPPRRHSGSKSFWNIYNGQEGIVLCMPTKPSILHDLKAYR</sequence>
<reference evidence="2" key="1">
    <citation type="journal article" date="2002" name="Nature">
        <title>The genome sequence and structure of rice chromosome 1.</title>
        <authorList>
            <person name="Sasaki T."/>
            <person name="Matsumoto T."/>
            <person name="Yamamoto K."/>
            <person name="Sakata K."/>
            <person name="Baba T."/>
            <person name="Katayose Y."/>
            <person name="Wu J."/>
            <person name="Niimura Y."/>
            <person name="Cheng Z."/>
            <person name="Nagamura Y."/>
            <person name="Antonio B.A."/>
            <person name="Kanamori H."/>
            <person name="Hosokawa S."/>
            <person name="Masukawa M."/>
            <person name="Arikawa K."/>
            <person name="Chiden Y."/>
            <person name="Hayashi M."/>
            <person name="Okamoto M."/>
            <person name="Ando T."/>
            <person name="Aoki H."/>
            <person name="Arita K."/>
            <person name="Hamada M."/>
            <person name="Harada C."/>
            <person name="Hijishita S."/>
            <person name="Honda M."/>
            <person name="Ichikawa Y."/>
            <person name="Idonuma A."/>
            <person name="Iijima M."/>
            <person name="Ikeda M."/>
            <person name="Ikeno M."/>
            <person name="Itoh S."/>
            <person name="Itoh T."/>
            <person name="Itoh Y."/>
            <person name="Itoh Y."/>
            <person name="Iwabuchi A."/>
            <person name="Kamiya K."/>
            <person name="Karasawa W."/>
            <person name="Katagiri S."/>
            <person name="Kikuta A."/>
            <person name="Kobayashi N."/>
            <person name="Kono I."/>
            <person name="Machita K."/>
            <person name="Maehara T."/>
            <person name="Mizuno H."/>
            <person name="Mizubayashi T."/>
            <person name="Mukai Y."/>
            <person name="Nagasaki H."/>
            <person name="Nakashima M."/>
            <person name="Nakama Y."/>
            <person name="Nakamichi Y."/>
            <person name="Nakamura M."/>
            <person name="Namiki N."/>
            <person name="Negishi M."/>
            <person name="Ohta I."/>
            <person name="Ono N."/>
            <person name="Saji S."/>
            <person name="Sakai K."/>
            <person name="Shibata M."/>
            <person name="Shimokawa T."/>
            <person name="Shomura A."/>
            <person name="Song J."/>
            <person name="Takazaki Y."/>
            <person name="Terasawa K."/>
            <person name="Tsuji K."/>
            <person name="Waki K."/>
            <person name="Yamagata H."/>
            <person name="Yamane H."/>
            <person name="Yoshiki S."/>
            <person name="Yoshihara R."/>
            <person name="Yukawa K."/>
            <person name="Zhong H."/>
            <person name="Iwama H."/>
            <person name="Endo T."/>
            <person name="Ito H."/>
            <person name="Hahn J.H."/>
            <person name="Kim H.I."/>
            <person name="Eun M.Y."/>
            <person name="Yano M."/>
            <person name="Jiang J."/>
            <person name="Gojobori T."/>
        </authorList>
    </citation>
    <scope>NUCLEOTIDE SEQUENCE [LARGE SCALE GENOMIC DNA]</scope>
</reference>